<accession>A0ABM1DVT8</accession>
<protein>
    <submittedName>
        <fullName evidence="3">Uncharacterized protein LOC106806581</fullName>
    </submittedName>
</protein>
<name>A0ABM1DVT8_PRICU</name>
<keyword evidence="2" id="KW-1185">Reference proteome</keyword>
<dbReference type="Proteomes" id="UP000695022">
    <property type="component" value="Unplaced"/>
</dbReference>
<sequence length="186" mass="20052">MLTIPLLVTCITVMVNAVGASPVFSNGGRAYAAVNFGQGINRGVANPAVYRQTLQIAPVGVAVAPAVAATVAPSDTITYRRPATHKPFANFAANAHQARSLEEQREASKSFQYDNKHNTEADSTRTVHGRDQSDDVYTHTFRRGLEWGNQEGAIYPVNSMGDIYYPSIGFFGPGEAPLRGYGVFSK</sequence>
<evidence type="ECO:0000256" key="1">
    <source>
        <dbReference type="SAM" id="SignalP"/>
    </source>
</evidence>
<proteinExistence type="predicted"/>
<evidence type="ECO:0000313" key="2">
    <source>
        <dbReference type="Proteomes" id="UP000695022"/>
    </source>
</evidence>
<feature type="chain" id="PRO_5046925701" evidence="1">
    <location>
        <begin position="21"/>
        <end position="186"/>
    </location>
</feature>
<organism evidence="2 3">
    <name type="scientific">Priapulus caudatus</name>
    <name type="common">Priapulid worm</name>
    <dbReference type="NCBI Taxonomy" id="37621"/>
    <lineage>
        <taxon>Eukaryota</taxon>
        <taxon>Metazoa</taxon>
        <taxon>Ecdysozoa</taxon>
        <taxon>Scalidophora</taxon>
        <taxon>Priapulida</taxon>
        <taxon>Priapulimorpha</taxon>
        <taxon>Priapulimorphida</taxon>
        <taxon>Priapulidae</taxon>
        <taxon>Priapulus</taxon>
    </lineage>
</organism>
<keyword evidence="1" id="KW-0732">Signal</keyword>
<evidence type="ECO:0000313" key="3">
    <source>
        <dbReference type="RefSeq" id="XP_014664059.1"/>
    </source>
</evidence>
<feature type="signal peptide" evidence="1">
    <location>
        <begin position="1"/>
        <end position="20"/>
    </location>
</feature>
<dbReference type="RefSeq" id="XP_014664059.1">
    <property type="nucleotide sequence ID" value="XM_014808573.1"/>
</dbReference>
<gene>
    <name evidence="3" type="primary">LOC106806581</name>
</gene>
<dbReference type="GeneID" id="106806581"/>
<reference evidence="3" key="1">
    <citation type="submission" date="2025-08" db="UniProtKB">
        <authorList>
            <consortium name="RefSeq"/>
        </authorList>
    </citation>
    <scope>IDENTIFICATION</scope>
</reference>